<dbReference type="PANTHER" id="PTHR33169:SF14">
    <property type="entry name" value="TRANSCRIPTIONAL REGULATOR RV3488"/>
    <property type="match status" value="1"/>
</dbReference>
<dbReference type="AlphaFoldDB" id="A0AAW3ZQL1"/>
<reference evidence="2 3" key="1">
    <citation type="submission" date="2020-09" db="EMBL/GenBank/DDBJ databases">
        <title>Pseudoxanthomonas sp. CAU 1598 isolated from sand of Yaerae Beach.</title>
        <authorList>
            <person name="Kim W."/>
        </authorList>
    </citation>
    <scope>NUCLEOTIDE SEQUENCE [LARGE SCALE GENOMIC DNA]</scope>
    <source>
        <strain evidence="2 3">CAU 1598</strain>
    </source>
</reference>
<sequence>MVMAATDDSGTKWEVQLRKGSLDLVILAALRGRCLYGLELLGLMQGFDSFAISEGTLYPLLDRLRRDGVVDAHWKQEGESKPRKYYQLTPLGERRLADFTQRWRNGVADIEHLLSHPGPAPLNRRVQAR</sequence>
<feature type="domain" description="Transcription regulator PadR N-terminal" evidence="1">
    <location>
        <begin position="26"/>
        <end position="97"/>
    </location>
</feature>
<keyword evidence="3" id="KW-1185">Reference proteome</keyword>
<accession>A0AAW3ZQL1</accession>
<evidence type="ECO:0000313" key="2">
    <source>
        <dbReference type="EMBL" id="MBD8527387.1"/>
    </source>
</evidence>
<gene>
    <name evidence="2" type="ORF">IFO71_16715</name>
</gene>
<name>A0AAW3ZQL1_9GAMM</name>
<comment type="caution">
    <text evidence="2">The sequence shown here is derived from an EMBL/GenBank/DDBJ whole genome shotgun (WGS) entry which is preliminary data.</text>
</comment>
<dbReference type="InterPro" id="IPR005149">
    <property type="entry name" value="Tscrpt_reg_PadR_N"/>
</dbReference>
<dbReference type="Proteomes" id="UP000613768">
    <property type="component" value="Unassembled WGS sequence"/>
</dbReference>
<dbReference type="PANTHER" id="PTHR33169">
    <property type="entry name" value="PADR-FAMILY TRANSCRIPTIONAL REGULATOR"/>
    <property type="match status" value="1"/>
</dbReference>
<dbReference type="InterPro" id="IPR036390">
    <property type="entry name" value="WH_DNA-bd_sf"/>
</dbReference>
<evidence type="ECO:0000259" key="1">
    <source>
        <dbReference type="Pfam" id="PF03551"/>
    </source>
</evidence>
<evidence type="ECO:0000313" key="3">
    <source>
        <dbReference type="Proteomes" id="UP000613768"/>
    </source>
</evidence>
<protein>
    <submittedName>
        <fullName evidence="2">PadR family transcriptional regulator</fullName>
    </submittedName>
</protein>
<dbReference type="Pfam" id="PF03551">
    <property type="entry name" value="PadR"/>
    <property type="match status" value="1"/>
</dbReference>
<dbReference type="InterPro" id="IPR052509">
    <property type="entry name" value="Metal_resp_DNA-bind_regulator"/>
</dbReference>
<dbReference type="EMBL" id="JACYTR010000050">
    <property type="protein sequence ID" value="MBD8527387.1"/>
    <property type="molecule type" value="Genomic_DNA"/>
</dbReference>
<dbReference type="InterPro" id="IPR036388">
    <property type="entry name" value="WH-like_DNA-bd_sf"/>
</dbReference>
<organism evidence="2 3">
    <name type="scientific">Pseudomarimonas arenosa</name>
    <dbReference type="NCBI Taxonomy" id="2774145"/>
    <lineage>
        <taxon>Bacteria</taxon>
        <taxon>Pseudomonadati</taxon>
        <taxon>Pseudomonadota</taxon>
        <taxon>Gammaproteobacteria</taxon>
        <taxon>Lysobacterales</taxon>
        <taxon>Lysobacteraceae</taxon>
        <taxon>Pseudomarimonas</taxon>
    </lineage>
</organism>
<proteinExistence type="predicted"/>
<dbReference type="Gene3D" id="1.10.10.10">
    <property type="entry name" value="Winged helix-like DNA-binding domain superfamily/Winged helix DNA-binding domain"/>
    <property type="match status" value="1"/>
</dbReference>
<dbReference type="SUPFAM" id="SSF46785">
    <property type="entry name" value="Winged helix' DNA-binding domain"/>
    <property type="match status" value="1"/>
</dbReference>